<dbReference type="PANTHER" id="PTHR10146">
    <property type="entry name" value="PROLINE SYNTHETASE CO-TRANSCRIBED BACTERIAL HOMOLOG PROTEIN"/>
    <property type="match status" value="1"/>
</dbReference>
<comment type="function">
    <text evidence="2">Pyridoxal 5'-phosphate (PLP)-binding protein, which is involved in PLP homeostasis.</text>
</comment>
<dbReference type="EMBL" id="JBHSTZ010000008">
    <property type="protein sequence ID" value="MFC6380452.1"/>
    <property type="molecule type" value="Genomic_DNA"/>
</dbReference>
<dbReference type="HAMAP" id="MF_02087">
    <property type="entry name" value="PLP_homeostasis"/>
    <property type="match status" value="1"/>
</dbReference>
<evidence type="ECO:0000313" key="5">
    <source>
        <dbReference type="EMBL" id="MFC6380452.1"/>
    </source>
</evidence>
<evidence type="ECO:0000256" key="1">
    <source>
        <dbReference type="ARBA" id="ARBA00022898"/>
    </source>
</evidence>
<gene>
    <name evidence="5" type="ORF">ACFP58_03040</name>
</gene>
<dbReference type="NCBIfam" id="TIGR00044">
    <property type="entry name" value="YggS family pyridoxal phosphate-dependent enzyme"/>
    <property type="match status" value="1"/>
</dbReference>
<keyword evidence="6" id="KW-1185">Reference proteome</keyword>
<sequence>MTMTSQQAPNHVANNLINNNEAEAQNLTLIENWQQAKAQVVQACEQVLRVPSSMTLLAVSKTKSADMVATLARQGQCDFGENYLQEAIEKIQLLREQAQCEHIVWHYIGSIQRNKTRDIAEHFDWVQTLERDIIAKRLNDQRPDGMPPLNVLIQINIDNEDSKSGCLPEQLPELIIAMKAYERLQLRGLMIIPAKANTDAFKRTKQLFDDIKRTHPDLSQWDTLSMGMSDDMGDAIAGGSTMVRVGTAIFGARA</sequence>
<dbReference type="InterPro" id="IPR011078">
    <property type="entry name" value="PyrdxlP_homeostasis"/>
</dbReference>
<feature type="modified residue" description="N6-(pyridoxal phosphate)lysine" evidence="2">
    <location>
        <position position="61"/>
    </location>
</feature>
<comment type="caution">
    <text evidence="5">The sequence shown here is derived from an EMBL/GenBank/DDBJ whole genome shotgun (WGS) entry which is preliminary data.</text>
</comment>
<dbReference type="Proteomes" id="UP001596264">
    <property type="component" value="Unassembled WGS sequence"/>
</dbReference>
<evidence type="ECO:0000259" key="4">
    <source>
        <dbReference type="Pfam" id="PF01168"/>
    </source>
</evidence>
<dbReference type="Pfam" id="PF01168">
    <property type="entry name" value="Ala_racemase_N"/>
    <property type="match status" value="1"/>
</dbReference>
<feature type="domain" description="Alanine racemase N-terminal" evidence="4">
    <location>
        <begin position="53"/>
        <end position="253"/>
    </location>
</feature>
<dbReference type="InterPro" id="IPR001608">
    <property type="entry name" value="Ala_racemase_N"/>
</dbReference>
<protein>
    <recommendedName>
        <fullName evidence="2">Pyridoxal phosphate homeostasis protein</fullName>
        <shortName evidence="2">PLP homeostasis protein</shortName>
    </recommendedName>
</protein>
<dbReference type="CDD" id="cd06824">
    <property type="entry name" value="PLPDE_III_Yggs_like"/>
    <property type="match status" value="1"/>
</dbReference>
<proteinExistence type="inferred from homology"/>
<dbReference type="SUPFAM" id="SSF51419">
    <property type="entry name" value="PLP-binding barrel"/>
    <property type="match status" value="1"/>
</dbReference>
<evidence type="ECO:0000313" key="6">
    <source>
        <dbReference type="Proteomes" id="UP001596264"/>
    </source>
</evidence>
<evidence type="ECO:0000256" key="2">
    <source>
        <dbReference type="HAMAP-Rule" id="MF_02087"/>
    </source>
</evidence>
<accession>A0ABW1W3T0</accession>
<dbReference type="Gene3D" id="3.20.20.10">
    <property type="entry name" value="Alanine racemase"/>
    <property type="match status" value="1"/>
</dbReference>
<reference evidence="6" key="1">
    <citation type="journal article" date="2019" name="Int. J. Syst. Evol. Microbiol.">
        <title>The Global Catalogue of Microorganisms (GCM) 10K type strain sequencing project: providing services to taxonomists for standard genome sequencing and annotation.</title>
        <authorList>
            <consortium name="The Broad Institute Genomics Platform"/>
            <consortium name="The Broad Institute Genome Sequencing Center for Infectious Disease"/>
            <person name="Wu L."/>
            <person name="Ma J."/>
        </authorList>
    </citation>
    <scope>NUCLEOTIDE SEQUENCE [LARGE SCALE GENOMIC DNA]</scope>
    <source>
        <strain evidence="6">CCM 2050</strain>
    </source>
</reference>
<keyword evidence="1 2" id="KW-0663">Pyridoxal phosphate</keyword>
<dbReference type="PIRSF" id="PIRSF004848">
    <property type="entry name" value="YBL036c_PLPDEIII"/>
    <property type="match status" value="1"/>
</dbReference>
<evidence type="ECO:0000256" key="3">
    <source>
        <dbReference type="RuleBase" id="RU004514"/>
    </source>
</evidence>
<name>A0ABW1W3T0_9GAMM</name>
<dbReference type="PANTHER" id="PTHR10146:SF14">
    <property type="entry name" value="PYRIDOXAL PHOSPHATE HOMEOSTASIS PROTEIN"/>
    <property type="match status" value="1"/>
</dbReference>
<dbReference type="InterPro" id="IPR029066">
    <property type="entry name" value="PLP-binding_barrel"/>
</dbReference>
<dbReference type="RefSeq" id="WP_201563513.1">
    <property type="nucleotide sequence ID" value="NZ_CAJGZK010000015.1"/>
</dbReference>
<comment type="similarity">
    <text evidence="2 3">Belongs to the pyridoxal phosphate-binding protein YggS/PROSC family.</text>
</comment>
<organism evidence="5 6">
    <name type="scientific">Psychrobacter glacincola</name>
    <dbReference type="NCBI Taxonomy" id="56810"/>
    <lineage>
        <taxon>Bacteria</taxon>
        <taxon>Pseudomonadati</taxon>
        <taxon>Pseudomonadota</taxon>
        <taxon>Gammaproteobacteria</taxon>
        <taxon>Moraxellales</taxon>
        <taxon>Moraxellaceae</taxon>
        <taxon>Psychrobacter</taxon>
    </lineage>
</organism>